<dbReference type="EMBL" id="KQ242035">
    <property type="protein sequence ID" value="KNC81415.1"/>
    <property type="molecule type" value="Genomic_DNA"/>
</dbReference>
<feature type="region of interest" description="Disordered" evidence="1">
    <location>
        <begin position="71"/>
        <end position="103"/>
    </location>
</feature>
<dbReference type="AlphaFoldDB" id="A0A0L0FX41"/>
<evidence type="ECO:0000256" key="1">
    <source>
        <dbReference type="SAM" id="MobiDB-lite"/>
    </source>
</evidence>
<dbReference type="Proteomes" id="UP000054560">
    <property type="component" value="Unassembled WGS sequence"/>
</dbReference>
<proteinExistence type="predicted"/>
<organism evidence="2 3">
    <name type="scientific">Sphaeroforma arctica JP610</name>
    <dbReference type="NCBI Taxonomy" id="667725"/>
    <lineage>
        <taxon>Eukaryota</taxon>
        <taxon>Ichthyosporea</taxon>
        <taxon>Ichthyophonida</taxon>
        <taxon>Sphaeroforma</taxon>
    </lineage>
</organism>
<name>A0A0L0FX41_9EUKA</name>
<accession>A0A0L0FX41</accession>
<evidence type="ECO:0000313" key="3">
    <source>
        <dbReference type="Proteomes" id="UP000054560"/>
    </source>
</evidence>
<keyword evidence="3" id="KW-1185">Reference proteome</keyword>
<gene>
    <name evidence="2" type="ORF">SARC_06256</name>
</gene>
<reference evidence="2 3" key="1">
    <citation type="submission" date="2011-02" db="EMBL/GenBank/DDBJ databases">
        <title>The Genome Sequence of Sphaeroforma arctica JP610.</title>
        <authorList>
            <consortium name="The Broad Institute Genome Sequencing Platform"/>
            <person name="Russ C."/>
            <person name="Cuomo C."/>
            <person name="Young S.K."/>
            <person name="Zeng Q."/>
            <person name="Gargeya S."/>
            <person name="Alvarado L."/>
            <person name="Berlin A."/>
            <person name="Chapman S.B."/>
            <person name="Chen Z."/>
            <person name="Freedman E."/>
            <person name="Gellesch M."/>
            <person name="Goldberg J."/>
            <person name="Griggs A."/>
            <person name="Gujja S."/>
            <person name="Heilman E."/>
            <person name="Heiman D."/>
            <person name="Howarth C."/>
            <person name="Mehta T."/>
            <person name="Neiman D."/>
            <person name="Pearson M."/>
            <person name="Roberts A."/>
            <person name="Saif S."/>
            <person name="Shea T."/>
            <person name="Shenoy N."/>
            <person name="Sisk P."/>
            <person name="Stolte C."/>
            <person name="Sykes S."/>
            <person name="White J."/>
            <person name="Yandava C."/>
            <person name="Burger G."/>
            <person name="Gray M.W."/>
            <person name="Holland P.W.H."/>
            <person name="King N."/>
            <person name="Lang F.B.F."/>
            <person name="Roger A.J."/>
            <person name="Ruiz-Trillo I."/>
            <person name="Haas B."/>
            <person name="Nusbaum C."/>
            <person name="Birren B."/>
        </authorList>
    </citation>
    <scope>NUCLEOTIDE SEQUENCE [LARGE SCALE GENOMIC DNA]</scope>
    <source>
        <strain evidence="2 3">JP610</strain>
    </source>
</reference>
<dbReference type="GeneID" id="25906760"/>
<evidence type="ECO:0000313" key="2">
    <source>
        <dbReference type="EMBL" id="KNC81415.1"/>
    </source>
</evidence>
<sequence length="144" mass="15661">MSAPDFSVYWLPVPVPILGMEVVDTCSKWNSVIVGDAEHWFIKIDQFCVDWATDPMATRDCRVNTIDQRWSLPPVPLPSPSSSPSGPPINGVASNSPTPSPFDVVAPSRTPGTQPTATGYVIVNQESQTCIARGKKRMIGVFVF</sequence>
<protein>
    <submittedName>
        <fullName evidence="2">Uncharacterized protein</fullName>
    </submittedName>
</protein>
<dbReference type="RefSeq" id="XP_014155317.1">
    <property type="nucleotide sequence ID" value="XM_014299842.1"/>
</dbReference>
<feature type="compositionally biased region" description="Pro residues" evidence="1">
    <location>
        <begin position="73"/>
        <end position="87"/>
    </location>
</feature>